<dbReference type="InterPro" id="IPR026856">
    <property type="entry name" value="Sialidase_fam"/>
</dbReference>
<dbReference type="Gene3D" id="2.120.10.10">
    <property type="match status" value="1"/>
</dbReference>
<dbReference type="PANTHER" id="PTHR10628">
    <property type="entry name" value="SIALIDASE"/>
    <property type="match status" value="1"/>
</dbReference>
<dbReference type="eggNOG" id="COG4409">
    <property type="taxonomic scope" value="Bacteria"/>
</dbReference>
<name>F0F547_9BACT</name>
<dbReference type="Proteomes" id="UP000005697">
    <property type="component" value="Unassembled WGS sequence"/>
</dbReference>
<dbReference type="STRING" id="888743.HMPREF9141_0713"/>
<sequence>MLSMYKRILSAVILCTVLLQAGAVEIGNDRKEKNDDGFTTIVFDRAHSPVPYRIPAIAETRRGTLLAACDFRFSHADVGWNNRNGRWQIDVVMKTSRDHGRTWSDTLCVARGDEQAADTVRTAFGDPCIVADRTSDNVLMSCVAGKTGYQTATRRNPMHAFFFRSTDGGRTWDNGTDLTEMIHGLYDGRLPGGGSPDGIFLTSGKIMQSRYIRKGRFYRLYIAHPVRQRGVDRCGTFVIYSDDFGRTWSVLGSPAVAPSVAQDESKVEELPDGSVLLSCRDVYGGRRFNVFTYADALKGTGSWGQEVMPENMTGRQVNACNGGILVVPARRTADGRRLFVALQSVPLSARRDSVGFYYKELAAYADYSTPDALGRGWKKGLCVTDGSSCYSTMVSMKNRRIGFLYEVRGQDDGYDIEFRSLSLKEITGGRYALLPFVDRSSYIREAAAVR</sequence>
<protein>
    <recommendedName>
        <fullName evidence="3">exo-alpha-sialidase</fullName>
        <ecNumber evidence="3">3.2.1.18</ecNumber>
    </recommendedName>
</protein>
<feature type="chain" id="PRO_5003247157" description="exo-alpha-sialidase" evidence="4">
    <location>
        <begin position="22"/>
        <end position="450"/>
    </location>
</feature>
<evidence type="ECO:0000256" key="4">
    <source>
        <dbReference type="SAM" id="SignalP"/>
    </source>
</evidence>
<comment type="catalytic activity">
    <reaction evidence="1">
        <text>Hydrolysis of alpha-(2-&gt;3)-, alpha-(2-&gt;6)-, alpha-(2-&gt;8)- glycosidic linkages of terminal sialic acid residues in oligosaccharides, glycoproteins, glycolipids, colominic acid and synthetic substrates.</text>
        <dbReference type="EC" id="3.2.1.18"/>
    </reaction>
</comment>
<dbReference type="HOGENOM" id="CLU_025267_1_0_10"/>
<evidence type="ECO:0000259" key="5">
    <source>
        <dbReference type="Pfam" id="PF13088"/>
    </source>
</evidence>
<keyword evidence="4" id="KW-0732">Signal</keyword>
<dbReference type="GO" id="GO:0006689">
    <property type="term" value="P:ganglioside catabolic process"/>
    <property type="evidence" value="ECO:0007669"/>
    <property type="project" value="TreeGrafter"/>
</dbReference>
<proteinExistence type="inferred from homology"/>
<evidence type="ECO:0000256" key="1">
    <source>
        <dbReference type="ARBA" id="ARBA00000427"/>
    </source>
</evidence>
<dbReference type="GO" id="GO:0004308">
    <property type="term" value="F:exo-alpha-sialidase activity"/>
    <property type="evidence" value="ECO:0007669"/>
    <property type="project" value="UniProtKB-EC"/>
</dbReference>
<evidence type="ECO:0000313" key="7">
    <source>
        <dbReference type="Proteomes" id="UP000005697"/>
    </source>
</evidence>
<evidence type="ECO:0000256" key="3">
    <source>
        <dbReference type="ARBA" id="ARBA00012733"/>
    </source>
</evidence>
<evidence type="ECO:0000313" key="6">
    <source>
        <dbReference type="EMBL" id="EGC20809.1"/>
    </source>
</evidence>
<dbReference type="CDD" id="cd15482">
    <property type="entry name" value="Sialidase_non-viral"/>
    <property type="match status" value="1"/>
</dbReference>
<keyword evidence="7" id="KW-1185">Reference proteome</keyword>
<reference evidence="6 7" key="1">
    <citation type="submission" date="2011-01" db="EMBL/GenBank/DDBJ databases">
        <authorList>
            <person name="Muzny D."/>
            <person name="Qin X."/>
            <person name="Deng J."/>
            <person name="Jiang H."/>
            <person name="Liu Y."/>
            <person name="Qu J."/>
            <person name="Song X.-Z."/>
            <person name="Zhang L."/>
            <person name="Thornton R."/>
            <person name="Coyle M."/>
            <person name="Francisco L."/>
            <person name="Jackson L."/>
            <person name="Javaid M."/>
            <person name="Korchina V."/>
            <person name="Kovar C."/>
            <person name="Mata R."/>
            <person name="Mathew T."/>
            <person name="Ngo R."/>
            <person name="Nguyen L."/>
            <person name="Nguyen N."/>
            <person name="Okwuonu G."/>
            <person name="Ongeri F."/>
            <person name="Pham C."/>
            <person name="Simmons D."/>
            <person name="Wilczek-Boney K."/>
            <person name="Hale W."/>
            <person name="Jakkamsetti A."/>
            <person name="Pham P."/>
            <person name="Ruth R."/>
            <person name="San Lucas F."/>
            <person name="Warren J."/>
            <person name="Zhang J."/>
            <person name="Zhao Z."/>
            <person name="Zhou C."/>
            <person name="Zhu D."/>
            <person name="Lee S."/>
            <person name="Bess C."/>
            <person name="Blankenburg K."/>
            <person name="Forbes L."/>
            <person name="Fu Q."/>
            <person name="Gubbala S."/>
            <person name="Hirani K."/>
            <person name="Jayaseelan J.C."/>
            <person name="Lara F."/>
            <person name="Munidasa M."/>
            <person name="Palculict T."/>
            <person name="Patil S."/>
            <person name="Pu L.-L."/>
            <person name="Saada N."/>
            <person name="Tang L."/>
            <person name="Weissenberger G."/>
            <person name="Zhu Y."/>
            <person name="Hemphill L."/>
            <person name="Shang Y."/>
            <person name="Youmans B."/>
            <person name="Ayvaz T."/>
            <person name="Ross M."/>
            <person name="Santibanez J."/>
            <person name="Aqrawi P."/>
            <person name="Gross S."/>
            <person name="Joshi V."/>
            <person name="Fowler G."/>
            <person name="Nazareth L."/>
            <person name="Reid J."/>
            <person name="Worley K."/>
            <person name="Petrosino J."/>
            <person name="Highlander S."/>
            <person name="Gibbs R."/>
        </authorList>
    </citation>
    <scope>NUCLEOTIDE SEQUENCE [LARGE SCALE GENOMIC DNA]</scope>
    <source>
        <strain evidence="6 7">DSM 16608</strain>
    </source>
</reference>
<dbReference type="EMBL" id="AEWX01000009">
    <property type="protein sequence ID" value="EGC20809.1"/>
    <property type="molecule type" value="Genomic_DNA"/>
</dbReference>
<feature type="signal peptide" evidence="4">
    <location>
        <begin position="1"/>
        <end position="21"/>
    </location>
</feature>
<comment type="similarity">
    <text evidence="2">Belongs to the glycosyl hydrolase 33 family.</text>
</comment>
<dbReference type="InterPro" id="IPR011040">
    <property type="entry name" value="Sialidase"/>
</dbReference>
<dbReference type="EC" id="3.2.1.18" evidence="3"/>
<dbReference type="InterPro" id="IPR036278">
    <property type="entry name" value="Sialidase_sf"/>
</dbReference>
<dbReference type="Pfam" id="PF13088">
    <property type="entry name" value="BNR_2"/>
    <property type="match status" value="1"/>
</dbReference>
<dbReference type="PANTHER" id="PTHR10628:SF30">
    <property type="entry name" value="EXO-ALPHA-SIALIDASE"/>
    <property type="match status" value="1"/>
</dbReference>
<dbReference type="GO" id="GO:0009313">
    <property type="term" value="P:oligosaccharide catabolic process"/>
    <property type="evidence" value="ECO:0007669"/>
    <property type="project" value="TreeGrafter"/>
</dbReference>
<evidence type="ECO:0000256" key="2">
    <source>
        <dbReference type="ARBA" id="ARBA00009348"/>
    </source>
</evidence>
<dbReference type="SUPFAM" id="SSF50939">
    <property type="entry name" value="Sialidases"/>
    <property type="match status" value="1"/>
</dbReference>
<gene>
    <name evidence="6" type="ORF">HMPREF9141_0713</name>
</gene>
<dbReference type="GO" id="GO:0005737">
    <property type="term" value="C:cytoplasm"/>
    <property type="evidence" value="ECO:0007669"/>
    <property type="project" value="TreeGrafter"/>
</dbReference>
<organism evidence="6 7">
    <name type="scientific">Prevotella multiformis DSM 16608</name>
    <dbReference type="NCBI Taxonomy" id="888743"/>
    <lineage>
        <taxon>Bacteria</taxon>
        <taxon>Pseudomonadati</taxon>
        <taxon>Bacteroidota</taxon>
        <taxon>Bacteroidia</taxon>
        <taxon>Bacteroidales</taxon>
        <taxon>Prevotellaceae</taxon>
        <taxon>Prevotella</taxon>
    </lineage>
</organism>
<comment type="caution">
    <text evidence="6">The sequence shown here is derived from an EMBL/GenBank/DDBJ whole genome shotgun (WGS) entry which is preliminary data.</text>
</comment>
<dbReference type="GO" id="GO:0016020">
    <property type="term" value="C:membrane"/>
    <property type="evidence" value="ECO:0007669"/>
    <property type="project" value="TreeGrafter"/>
</dbReference>
<feature type="domain" description="Sialidase" evidence="5">
    <location>
        <begin position="89"/>
        <end position="309"/>
    </location>
</feature>
<accession>F0F547</accession>
<dbReference type="AlphaFoldDB" id="F0F547"/>